<sequence length="736" mass="81656">MKLFFGLLVTFLTTSTIAQAQSGLDLLGRKVGAVVLPAPSVALGDLGRLDKSSGEVEWMIELTAADLPMDLGFGSYVLERANGDRETIELTADEPKAYLTAAYKPGPFGVFTKDEQHYRTDGFELRAPDEISSMLLSRWPYYHDEEVIAVSRPGLTSEDRAEALEELRQIANRTYSEIVTLLDGKNLKELDRDVRSHTISLTLRVLEPALDGLAAIGTLDDAEMLLTKAASLEEKGVTYAWRPLAKTAIVIEARLNTLATGRSAALFDQYMNGADGDLYPFVVNELAAKGYRPALEALLYALPTDDFSPSFDEWDKSRAFSTLLRFGSPDLHDLSLKIVAAYREEKIRYLEGKDRQPSSVHVQLDDAIDEALFYAATGQSTSPHALSFPIQVNSYYLMELAPALRDPSELLGFFLKSGREYNFSEMTEMVCQALSGRSPDPDLLDRIYNEFLQYAVWIDHIRPNWWASTALSSGMSNCHLEAGALDLVETTLFNGSEVFPLPWHFASQDLAIAAEQNLSLDIPFIYSRLFDPAPDQWVDTALRDVQSEPGVQNYLAYRRVATTSGYYDPGPYTGNAMRRMFMQPFKIDAADTWQVWALGLVDLRIQIEPESQSVLFGISVQATGHTEGELGAIIARDPEMIQANAEGGAIQMIKKVEFRNGTDAHPLEFVGTLSNGIHAYSGKTADISATDAVLDVFFETKDVDGEPTNAWTISFPLHHSPFAFESRVRFGEVSFQ</sequence>
<gene>
    <name evidence="2" type="ORF">ALP8811_02262</name>
</gene>
<reference evidence="2 3" key="1">
    <citation type="submission" date="2018-03" db="EMBL/GenBank/DDBJ databases">
        <authorList>
            <person name="Keele B.F."/>
        </authorList>
    </citation>
    <scope>NUCLEOTIDE SEQUENCE [LARGE SCALE GENOMIC DNA]</scope>
    <source>
        <strain evidence="2 3">CECT 8811</strain>
    </source>
</reference>
<evidence type="ECO:0000313" key="2">
    <source>
        <dbReference type="EMBL" id="SPF77239.1"/>
    </source>
</evidence>
<dbReference type="Proteomes" id="UP000244911">
    <property type="component" value="Unassembled WGS sequence"/>
</dbReference>
<organism evidence="2 3">
    <name type="scientific">Aliiroseovarius pelagivivens</name>
    <dbReference type="NCBI Taxonomy" id="1639690"/>
    <lineage>
        <taxon>Bacteria</taxon>
        <taxon>Pseudomonadati</taxon>
        <taxon>Pseudomonadota</taxon>
        <taxon>Alphaproteobacteria</taxon>
        <taxon>Rhodobacterales</taxon>
        <taxon>Paracoccaceae</taxon>
        <taxon>Aliiroseovarius</taxon>
    </lineage>
</organism>
<feature type="signal peptide" evidence="1">
    <location>
        <begin position="1"/>
        <end position="20"/>
    </location>
</feature>
<name>A0A2R8AMY8_9RHOB</name>
<proteinExistence type="predicted"/>
<accession>A0A2R8AMY8</accession>
<evidence type="ECO:0000313" key="3">
    <source>
        <dbReference type="Proteomes" id="UP000244911"/>
    </source>
</evidence>
<keyword evidence="1" id="KW-0732">Signal</keyword>
<evidence type="ECO:0000256" key="1">
    <source>
        <dbReference type="SAM" id="SignalP"/>
    </source>
</evidence>
<protein>
    <submittedName>
        <fullName evidence="2">Uncharacterized protein</fullName>
    </submittedName>
</protein>
<keyword evidence="3" id="KW-1185">Reference proteome</keyword>
<dbReference type="AlphaFoldDB" id="A0A2R8AMY8"/>
<feature type="chain" id="PRO_5015335390" evidence="1">
    <location>
        <begin position="21"/>
        <end position="736"/>
    </location>
</feature>
<dbReference type="EMBL" id="OMOI01000001">
    <property type="protein sequence ID" value="SPF77239.1"/>
    <property type="molecule type" value="Genomic_DNA"/>
</dbReference>